<feature type="domain" description="PNPLA" evidence="5">
    <location>
        <begin position="11"/>
        <end position="202"/>
    </location>
</feature>
<dbReference type="Gene3D" id="3.40.1090.10">
    <property type="entry name" value="Cytosolic phospholipase A2 catalytic domain"/>
    <property type="match status" value="1"/>
</dbReference>
<dbReference type="SUPFAM" id="SSF52151">
    <property type="entry name" value="FabD/lysophospholipase-like"/>
    <property type="match status" value="1"/>
</dbReference>
<feature type="short sequence motif" description="GXSXG" evidence="4">
    <location>
        <begin position="43"/>
        <end position="47"/>
    </location>
</feature>
<dbReference type="OrthoDB" id="1489257at2"/>
<keyword evidence="3 4" id="KW-0443">Lipid metabolism</keyword>
<feature type="active site" description="Proton acceptor" evidence="4">
    <location>
        <position position="189"/>
    </location>
</feature>
<proteinExistence type="predicted"/>
<evidence type="ECO:0000256" key="3">
    <source>
        <dbReference type="ARBA" id="ARBA00023098"/>
    </source>
</evidence>
<reference evidence="6 7" key="1">
    <citation type="submission" date="2018-05" db="EMBL/GenBank/DDBJ databases">
        <title>Complete genome sequence of Arcticibacterium luteifluviistationis SM1504T, a cytophagaceae bacterium isolated from Arctic surface seawater.</title>
        <authorList>
            <person name="Li Y."/>
            <person name="Qin Q.-L."/>
        </authorList>
    </citation>
    <scope>NUCLEOTIDE SEQUENCE [LARGE SCALE GENOMIC DNA]</scope>
    <source>
        <strain evidence="6 7">SM1504</strain>
    </source>
</reference>
<dbReference type="Pfam" id="PF01734">
    <property type="entry name" value="Patatin"/>
    <property type="match status" value="1"/>
</dbReference>
<evidence type="ECO:0000256" key="2">
    <source>
        <dbReference type="ARBA" id="ARBA00022963"/>
    </source>
</evidence>
<evidence type="ECO:0000256" key="4">
    <source>
        <dbReference type="PROSITE-ProRule" id="PRU01161"/>
    </source>
</evidence>
<dbReference type="InterPro" id="IPR050301">
    <property type="entry name" value="NTE"/>
</dbReference>
<feature type="short sequence motif" description="GXGXXG" evidence="4">
    <location>
        <begin position="15"/>
        <end position="20"/>
    </location>
</feature>
<keyword evidence="7" id="KW-1185">Reference proteome</keyword>
<evidence type="ECO:0000259" key="5">
    <source>
        <dbReference type="PROSITE" id="PS51635"/>
    </source>
</evidence>
<feature type="active site" description="Nucleophile" evidence="4">
    <location>
        <position position="45"/>
    </location>
</feature>
<dbReference type="PROSITE" id="PS51635">
    <property type="entry name" value="PNPLA"/>
    <property type="match status" value="1"/>
</dbReference>
<dbReference type="Proteomes" id="UP000249873">
    <property type="component" value="Chromosome"/>
</dbReference>
<dbReference type="AlphaFoldDB" id="A0A2Z4GB94"/>
<accession>A0A2Z4GB94</accession>
<keyword evidence="2 4" id="KW-0442">Lipid degradation</keyword>
<organism evidence="6 7">
    <name type="scientific">Arcticibacterium luteifluviistationis</name>
    <dbReference type="NCBI Taxonomy" id="1784714"/>
    <lineage>
        <taxon>Bacteria</taxon>
        <taxon>Pseudomonadati</taxon>
        <taxon>Bacteroidota</taxon>
        <taxon>Cytophagia</taxon>
        <taxon>Cytophagales</taxon>
        <taxon>Leadbetterellaceae</taxon>
        <taxon>Arcticibacterium</taxon>
    </lineage>
</organism>
<dbReference type="EMBL" id="CP029480">
    <property type="protein sequence ID" value="AWV98467.1"/>
    <property type="molecule type" value="Genomic_DNA"/>
</dbReference>
<evidence type="ECO:0000313" key="7">
    <source>
        <dbReference type="Proteomes" id="UP000249873"/>
    </source>
</evidence>
<dbReference type="PANTHER" id="PTHR14226:SF57">
    <property type="entry name" value="BLR7027 PROTEIN"/>
    <property type="match status" value="1"/>
</dbReference>
<evidence type="ECO:0000256" key="1">
    <source>
        <dbReference type="ARBA" id="ARBA00022801"/>
    </source>
</evidence>
<gene>
    <name evidence="6" type="ORF">DJ013_09900</name>
</gene>
<protein>
    <submittedName>
        <fullName evidence="6">Patatin</fullName>
    </submittedName>
</protein>
<dbReference type="PANTHER" id="PTHR14226">
    <property type="entry name" value="NEUROPATHY TARGET ESTERASE/SWISS CHEESE D.MELANOGASTER"/>
    <property type="match status" value="1"/>
</dbReference>
<evidence type="ECO:0000313" key="6">
    <source>
        <dbReference type="EMBL" id="AWV98467.1"/>
    </source>
</evidence>
<dbReference type="InterPro" id="IPR016035">
    <property type="entry name" value="Acyl_Trfase/lysoPLipase"/>
</dbReference>
<dbReference type="RefSeq" id="WP_111371660.1">
    <property type="nucleotide sequence ID" value="NZ_CP029480.1"/>
</dbReference>
<dbReference type="GO" id="GO:0016787">
    <property type="term" value="F:hydrolase activity"/>
    <property type="evidence" value="ECO:0007669"/>
    <property type="project" value="UniProtKB-UniRule"/>
</dbReference>
<sequence length="302" mass="34357">MSTNLNHKKALVISGGGSKGAFAGGVAEYLLLKQNNKYDIFLGTSTGSLLISHLALNKVEEIKRIYTNVSQDDIFSNCPFTKRKKKGFTHVGINHFNVLINFLLGSRTFGESKNLRKLIEKEITREIYDEIRQVHKEVVVTVSNLTTNEVEYKNISEVEYEDFCDWIWLSCNYPPFMSLVHKNGYDYADGGLSITAPIERAIEMGATEIDAIILDTETYAINHMPIKNAFALLTNTFTFMMNTISFQGLQLASRRAKYENVKLNMIHTPTILTTNSLVFDKVEMTKWWQQGYDYALFNSAKK</sequence>
<dbReference type="GO" id="GO:0016042">
    <property type="term" value="P:lipid catabolic process"/>
    <property type="evidence" value="ECO:0007669"/>
    <property type="project" value="UniProtKB-UniRule"/>
</dbReference>
<dbReference type="KEGG" id="als:DJ013_09900"/>
<keyword evidence="1 4" id="KW-0378">Hydrolase</keyword>
<dbReference type="InterPro" id="IPR002641">
    <property type="entry name" value="PNPLA_dom"/>
</dbReference>
<feature type="short sequence motif" description="DGA/G" evidence="4">
    <location>
        <begin position="189"/>
        <end position="191"/>
    </location>
</feature>
<name>A0A2Z4GB94_9BACT</name>